<dbReference type="EMBL" id="QJJV01000002">
    <property type="protein sequence ID" value="PXX19629.1"/>
    <property type="molecule type" value="Genomic_DNA"/>
</dbReference>
<protein>
    <recommendedName>
        <fullName evidence="4">Zinc-ribbon domain-containing protein</fullName>
    </recommendedName>
</protein>
<gene>
    <name evidence="2" type="ORF">C7400_10253</name>
</gene>
<reference evidence="2 3" key="1">
    <citation type="submission" date="2018-05" db="EMBL/GenBank/DDBJ databases">
        <title>Genomic Encyclopedia of Type Strains, Phase IV (KMG-V): Genome sequencing to study the core and pangenomes of soil and plant-associated prokaryotes.</title>
        <authorList>
            <person name="Whitman W."/>
        </authorList>
    </citation>
    <scope>NUCLEOTIDE SEQUENCE [LARGE SCALE GENOMIC DNA]</scope>
    <source>
        <strain evidence="2 3">SIr-6563</strain>
    </source>
</reference>
<feature type="region of interest" description="Disordered" evidence="1">
    <location>
        <begin position="219"/>
        <end position="238"/>
    </location>
</feature>
<evidence type="ECO:0000313" key="3">
    <source>
        <dbReference type="Proteomes" id="UP000247515"/>
    </source>
</evidence>
<keyword evidence="3" id="KW-1185">Reference proteome</keyword>
<proteinExistence type="predicted"/>
<evidence type="ECO:0000313" key="2">
    <source>
        <dbReference type="EMBL" id="PXX19629.1"/>
    </source>
</evidence>
<dbReference type="Proteomes" id="UP000247515">
    <property type="component" value="Unassembled WGS sequence"/>
</dbReference>
<name>A0ABX5MYT5_9BURK</name>
<evidence type="ECO:0008006" key="4">
    <source>
        <dbReference type="Google" id="ProtNLM"/>
    </source>
</evidence>
<accession>A0ABX5MYT5</accession>
<comment type="caution">
    <text evidence="2">The sequence shown here is derived from an EMBL/GenBank/DDBJ whole genome shotgun (WGS) entry which is preliminary data.</text>
</comment>
<organism evidence="2 3">
    <name type="scientific">Paraburkholderia tropica</name>
    <dbReference type="NCBI Taxonomy" id="92647"/>
    <lineage>
        <taxon>Bacteria</taxon>
        <taxon>Pseudomonadati</taxon>
        <taxon>Pseudomonadota</taxon>
        <taxon>Betaproteobacteria</taxon>
        <taxon>Burkholderiales</taxon>
        <taxon>Burkholderiaceae</taxon>
        <taxon>Paraburkholderia</taxon>
    </lineage>
</organism>
<evidence type="ECO:0000256" key="1">
    <source>
        <dbReference type="SAM" id="MobiDB-lite"/>
    </source>
</evidence>
<sequence length="238" mass="26968">MVESLKTAIATGWWSKEGVARHPVLDHTPELRAVARPAGFFDCLETEWQSWAVSYRLQCREGRVFTWAIRSLLKSSTFCPVCVEAERIERSYSLSRTAGITCLKSRRAVPELTYVGVNGRYAFRRLVGHTGKPKAPAFCAETGASHAEERTVARGAILHARWRTSGASTEYIRADVKMHWLCHRGRAWWTKFSNILIGHWCPECAWLVQSTKKKTRHKYEAVEGPDISSAPPEKNHTV</sequence>